<dbReference type="PANTHER" id="PTHR24027">
    <property type="entry name" value="CADHERIN-23"/>
    <property type="match status" value="1"/>
</dbReference>
<dbReference type="PROSITE" id="PS50268">
    <property type="entry name" value="CADHERIN_2"/>
    <property type="match status" value="7"/>
</dbReference>
<dbReference type="GO" id="GO:0005509">
    <property type="term" value="F:calcium ion binding"/>
    <property type="evidence" value="ECO:0007669"/>
    <property type="project" value="UniProtKB-UniRule"/>
</dbReference>
<feature type="domain" description="Cadherin" evidence="15">
    <location>
        <begin position="49"/>
        <end position="140"/>
    </location>
</feature>
<dbReference type="FunFam" id="2.60.40.60:FF:000024">
    <property type="entry name" value="FAT atypical cadherin 3"/>
    <property type="match status" value="1"/>
</dbReference>
<keyword evidence="2" id="KW-0245">EGF-like domain</keyword>
<evidence type="ECO:0000256" key="9">
    <source>
        <dbReference type="ARBA" id="ARBA00023136"/>
    </source>
</evidence>
<keyword evidence="6 12" id="KW-0106">Calcium</keyword>
<comment type="subcellular location">
    <subcellularLocation>
        <location evidence="1">Membrane</location>
        <topology evidence="1">Single-pass membrane protein</topology>
    </subcellularLocation>
</comment>
<keyword evidence="17" id="KW-1185">Reference proteome</keyword>
<dbReference type="InterPro" id="IPR020894">
    <property type="entry name" value="Cadherin_CS"/>
</dbReference>
<dbReference type="SMART" id="SM00112">
    <property type="entry name" value="CA"/>
    <property type="match status" value="7"/>
</dbReference>
<feature type="domain" description="Cadherin" evidence="15">
    <location>
        <begin position="556"/>
        <end position="664"/>
    </location>
</feature>
<feature type="domain" description="Cadherin" evidence="15">
    <location>
        <begin position="141"/>
        <end position="240"/>
    </location>
</feature>
<evidence type="ECO:0000313" key="17">
    <source>
        <dbReference type="Proteomes" id="UP001381693"/>
    </source>
</evidence>
<dbReference type="GO" id="GO:0007156">
    <property type="term" value="P:homophilic cell adhesion via plasma membrane adhesion molecules"/>
    <property type="evidence" value="ECO:0007669"/>
    <property type="project" value="InterPro"/>
</dbReference>
<evidence type="ECO:0000256" key="8">
    <source>
        <dbReference type="ARBA" id="ARBA00022989"/>
    </source>
</evidence>
<dbReference type="GO" id="GO:0045296">
    <property type="term" value="F:cadherin binding"/>
    <property type="evidence" value="ECO:0007669"/>
    <property type="project" value="TreeGrafter"/>
</dbReference>
<dbReference type="GO" id="GO:0008104">
    <property type="term" value="P:intracellular protein localization"/>
    <property type="evidence" value="ECO:0007669"/>
    <property type="project" value="UniProtKB-ARBA"/>
</dbReference>
<comment type="caution">
    <text evidence="16">The sequence shown here is derived from an EMBL/GenBank/DDBJ whole genome shotgun (WGS) entry which is preliminary data.</text>
</comment>
<evidence type="ECO:0000256" key="10">
    <source>
        <dbReference type="ARBA" id="ARBA00023157"/>
    </source>
</evidence>
<dbReference type="AlphaFoldDB" id="A0AAN9ADD8"/>
<evidence type="ECO:0000256" key="1">
    <source>
        <dbReference type="ARBA" id="ARBA00004167"/>
    </source>
</evidence>
<dbReference type="CDD" id="cd11304">
    <property type="entry name" value="Cadherin_repeat"/>
    <property type="match status" value="7"/>
</dbReference>
<keyword evidence="5" id="KW-0677">Repeat</keyword>
<feature type="domain" description="Cadherin" evidence="15">
    <location>
        <begin position="342"/>
        <end position="442"/>
    </location>
</feature>
<evidence type="ECO:0000256" key="7">
    <source>
        <dbReference type="ARBA" id="ARBA00022889"/>
    </source>
</evidence>
<keyword evidence="10" id="KW-1015">Disulfide bond</keyword>
<dbReference type="GO" id="GO:0016477">
    <property type="term" value="P:cell migration"/>
    <property type="evidence" value="ECO:0007669"/>
    <property type="project" value="TreeGrafter"/>
</dbReference>
<evidence type="ECO:0000256" key="14">
    <source>
        <dbReference type="SAM" id="Phobius"/>
    </source>
</evidence>
<reference evidence="16 17" key="1">
    <citation type="submission" date="2023-11" db="EMBL/GenBank/DDBJ databases">
        <title>Halocaridina rubra genome assembly.</title>
        <authorList>
            <person name="Smith C."/>
        </authorList>
    </citation>
    <scope>NUCLEOTIDE SEQUENCE [LARGE SCALE GENOMIC DNA]</scope>
    <source>
        <strain evidence="16">EP-1</strain>
        <tissue evidence="16">Whole</tissue>
    </source>
</reference>
<dbReference type="GO" id="GO:0016342">
    <property type="term" value="C:catenin complex"/>
    <property type="evidence" value="ECO:0007669"/>
    <property type="project" value="TreeGrafter"/>
</dbReference>
<organism evidence="16 17">
    <name type="scientific">Halocaridina rubra</name>
    <name type="common">Hawaiian red shrimp</name>
    <dbReference type="NCBI Taxonomy" id="373956"/>
    <lineage>
        <taxon>Eukaryota</taxon>
        <taxon>Metazoa</taxon>
        <taxon>Ecdysozoa</taxon>
        <taxon>Arthropoda</taxon>
        <taxon>Crustacea</taxon>
        <taxon>Multicrustacea</taxon>
        <taxon>Malacostraca</taxon>
        <taxon>Eumalacostraca</taxon>
        <taxon>Eucarida</taxon>
        <taxon>Decapoda</taxon>
        <taxon>Pleocyemata</taxon>
        <taxon>Caridea</taxon>
        <taxon>Atyoidea</taxon>
        <taxon>Atyidae</taxon>
        <taxon>Halocaridina</taxon>
    </lineage>
</organism>
<feature type="domain" description="Cadherin" evidence="15">
    <location>
        <begin position="443"/>
        <end position="552"/>
    </location>
</feature>
<evidence type="ECO:0000256" key="4">
    <source>
        <dbReference type="ARBA" id="ARBA00022729"/>
    </source>
</evidence>
<dbReference type="SUPFAM" id="SSF49313">
    <property type="entry name" value="Cadherin-like"/>
    <property type="match status" value="7"/>
</dbReference>
<evidence type="ECO:0000313" key="16">
    <source>
        <dbReference type="EMBL" id="KAK7080227.1"/>
    </source>
</evidence>
<dbReference type="InterPro" id="IPR002126">
    <property type="entry name" value="Cadherin-like_dom"/>
</dbReference>
<dbReference type="PROSITE" id="PS00232">
    <property type="entry name" value="CADHERIN_1"/>
    <property type="match status" value="2"/>
</dbReference>
<dbReference type="Proteomes" id="UP001381693">
    <property type="component" value="Unassembled WGS sequence"/>
</dbReference>
<keyword evidence="11" id="KW-0325">Glycoprotein</keyword>
<dbReference type="InterPro" id="IPR015919">
    <property type="entry name" value="Cadherin-like_sf"/>
</dbReference>
<evidence type="ECO:0000256" key="12">
    <source>
        <dbReference type="PROSITE-ProRule" id="PRU00043"/>
    </source>
</evidence>
<keyword evidence="8 14" id="KW-1133">Transmembrane helix</keyword>
<dbReference type="PANTHER" id="PTHR24027:SF422">
    <property type="entry name" value="CADHERIN DOMAIN-CONTAINING PROTEIN"/>
    <property type="match status" value="1"/>
</dbReference>
<dbReference type="InterPro" id="IPR039808">
    <property type="entry name" value="Cadherin"/>
</dbReference>
<sequence>MGQVFKIVAREAWEGGAASAPITLTVVLNDINDNPPRLPVYPSISVQAGSTLRTIAEINATDNDAGENSVVRYTIHHISNNGKDKFSMNATTGLLALVGEVDAGDQYLVTVRATDKGGLSGQSIIEVNVNRGPNTGGPVFTLPRYSSAVSEGAAPNSAILTLTASDPEGDPARFSFVSGNELRHFDIGQTSGILRLVDQLDRENLEAYTLVVKAEDPEGMSNTATVSISVADINDKNPEFTGLPYSFRVNEGKDSAEVGIVQAEDEDFGANGEVFYSVPSDSLFTIDSSTGVIRTKQALDYEKEQAHYLVVTASDGAVDPRIATATVTVLVSDIEDEPPVFEQQVYEATVKENSPDTFLVKVEATDPDTRPKITYVIVNGNSQLFSIDPSSGRISTVLGLDYEEESSHTVVVGMLENSSGSPQATCSVLVTVEDINDFPPIFSGEVSPASVPEATPPGSEIASVLATDADGTKPNNLVEYEIVGQGNAIDFFEINKVSGVITLKEDLQTELDSNFELHVVAHDGGEPSLTATMTVSVFVERAVPEIKNVDVFATFSDVEYSKEVPEDLPVGTLVKKLTVLNTPEVARLLRCEIIKGNDNDTFKMELTEDRLCGIMLKYPLDYELQKKYTLTVALESPPAPPETEQRLAKVELTITDINDNEPEFQFSKPYSDYGSYYGFVADNAPISTSVLKVKAVDSDSGEFARIHYELVPESNRGGYFSIGATSGVIKTEKGTSSVPPELLPFNLTVLARDNNREGDSPSHTTAVSVIINKVQNHHRLVLVVENSTEEIKNKREELIKILQEHSNQLIGIEKIESRRYVGNGTIVTDARAADVWFHILDADTGRLLNHSHPILKKLTDSSRNRSTVLFYVTAALGVRAADIHPPLELPPVPEDPRSPVRTAVALAAYQIALIALAGVIVVLGTIGICCICLQWKRYVRHRDEASKAVVVVAPPYERVGSVIEPVAKEYEVQVLHMSVPMDDESVQDMPIDLRPSHHFSMDNVSYITKQQLSDEESSSSSRDGNGDIRMPSHIPHNGTVGMEWDTPPGQRHMGHMAAIGASASSGRNPAYEHFADDDEDGRDGPLSVSATNENVMFGRRGILDPSPVQTTTEL</sequence>
<evidence type="ECO:0000259" key="15">
    <source>
        <dbReference type="PROSITE" id="PS50268"/>
    </source>
</evidence>
<accession>A0AAN9ADD8</accession>
<keyword evidence="4" id="KW-0732">Signal</keyword>
<evidence type="ECO:0000256" key="3">
    <source>
        <dbReference type="ARBA" id="ARBA00022692"/>
    </source>
</evidence>
<name>A0AAN9ADD8_HALRR</name>
<feature type="domain" description="Cadherin" evidence="15">
    <location>
        <begin position="672"/>
        <end position="782"/>
    </location>
</feature>
<dbReference type="EMBL" id="JAXCGZ010006044">
    <property type="protein sequence ID" value="KAK7080227.1"/>
    <property type="molecule type" value="Genomic_DNA"/>
</dbReference>
<feature type="transmembrane region" description="Helical" evidence="14">
    <location>
        <begin position="907"/>
        <end position="933"/>
    </location>
</feature>
<feature type="region of interest" description="Disordered" evidence="13">
    <location>
        <begin position="1063"/>
        <end position="1114"/>
    </location>
</feature>
<evidence type="ECO:0000256" key="11">
    <source>
        <dbReference type="ARBA" id="ARBA00023180"/>
    </source>
</evidence>
<keyword evidence="3 14" id="KW-0812">Transmembrane</keyword>
<dbReference type="GO" id="GO:0009653">
    <property type="term" value="P:anatomical structure morphogenesis"/>
    <property type="evidence" value="ECO:0007669"/>
    <property type="project" value="UniProtKB-ARBA"/>
</dbReference>
<evidence type="ECO:0000256" key="5">
    <source>
        <dbReference type="ARBA" id="ARBA00022737"/>
    </source>
</evidence>
<feature type="region of interest" description="Disordered" evidence="13">
    <location>
        <begin position="1009"/>
        <end position="1039"/>
    </location>
</feature>
<gene>
    <name evidence="16" type="ORF">SK128_015764</name>
</gene>
<proteinExistence type="predicted"/>
<evidence type="ECO:0000256" key="6">
    <source>
        <dbReference type="ARBA" id="ARBA00022837"/>
    </source>
</evidence>
<dbReference type="PRINTS" id="PR00205">
    <property type="entry name" value="CADHERIN"/>
</dbReference>
<evidence type="ECO:0000256" key="13">
    <source>
        <dbReference type="SAM" id="MobiDB-lite"/>
    </source>
</evidence>
<keyword evidence="7" id="KW-0130">Cell adhesion</keyword>
<dbReference type="FunFam" id="2.60.40.60:FF:000033">
    <property type="entry name" value="FAT atypical cadherin 1"/>
    <property type="match status" value="1"/>
</dbReference>
<feature type="domain" description="Cadherin" evidence="15">
    <location>
        <begin position="241"/>
        <end position="341"/>
    </location>
</feature>
<protein>
    <recommendedName>
        <fullName evidence="15">Cadherin domain-containing protein</fullName>
    </recommendedName>
</protein>
<dbReference type="GO" id="GO:0060429">
    <property type="term" value="P:epithelium development"/>
    <property type="evidence" value="ECO:0007669"/>
    <property type="project" value="UniProtKB-ARBA"/>
</dbReference>
<dbReference type="Gene3D" id="2.60.40.60">
    <property type="entry name" value="Cadherins"/>
    <property type="match status" value="7"/>
</dbReference>
<evidence type="ECO:0000256" key="2">
    <source>
        <dbReference type="ARBA" id="ARBA00022536"/>
    </source>
</evidence>
<dbReference type="FunFam" id="2.60.40.60:FF:000020">
    <property type="entry name" value="Dachsous cadherin-related 1b"/>
    <property type="match status" value="2"/>
</dbReference>
<dbReference type="Pfam" id="PF00028">
    <property type="entry name" value="Cadherin"/>
    <property type="match status" value="6"/>
</dbReference>
<dbReference type="GO" id="GO:0008013">
    <property type="term" value="F:beta-catenin binding"/>
    <property type="evidence" value="ECO:0007669"/>
    <property type="project" value="TreeGrafter"/>
</dbReference>
<keyword evidence="9 14" id="KW-0472">Membrane</keyword>